<dbReference type="Proteomes" id="UP001596496">
    <property type="component" value="Unassembled WGS sequence"/>
</dbReference>
<protein>
    <submittedName>
        <fullName evidence="7">TetR/AcrR family transcriptional regulator</fullName>
    </submittedName>
</protein>
<feature type="domain" description="BetI-type transcriptional repressor C-terminal" evidence="6">
    <location>
        <begin position="80"/>
        <end position="175"/>
    </location>
</feature>
<evidence type="ECO:0000313" key="8">
    <source>
        <dbReference type="Proteomes" id="UP001596496"/>
    </source>
</evidence>
<keyword evidence="2" id="KW-0805">Transcription regulation</keyword>
<dbReference type="Pfam" id="PF13977">
    <property type="entry name" value="TetR_C_6"/>
    <property type="match status" value="1"/>
</dbReference>
<dbReference type="EMBL" id="JBHTCG010000003">
    <property type="protein sequence ID" value="MFC7381618.1"/>
    <property type="molecule type" value="Genomic_DNA"/>
</dbReference>
<dbReference type="Gene3D" id="1.10.357.10">
    <property type="entry name" value="Tetracycline Repressor, domain 2"/>
    <property type="match status" value="1"/>
</dbReference>
<proteinExistence type="predicted"/>
<reference evidence="8" key="1">
    <citation type="journal article" date="2019" name="Int. J. Syst. Evol. Microbiol.">
        <title>The Global Catalogue of Microorganisms (GCM) 10K type strain sequencing project: providing services to taxonomists for standard genome sequencing and annotation.</title>
        <authorList>
            <consortium name="The Broad Institute Genomics Platform"/>
            <consortium name="The Broad Institute Genome Sequencing Center for Infectious Disease"/>
            <person name="Wu L."/>
            <person name="Ma J."/>
        </authorList>
    </citation>
    <scope>NUCLEOTIDE SEQUENCE [LARGE SCALE GENOMIC DNA]</scope>
    <source>
        <strain evidence="8">CECT 7649</strain>
    </source>
</reference>
<feature type="domain" description="HTH tetR-type" evidence="5">
    <location>
        <begin position="7"/>
        <end position="54"/>
    </location>
</feature>
<comment type="caution">
    <text evidence="7">The sequence shown here is derived from an EMBL/GenBank/DDBJ whole genome shotgun (WGS) entry which is preliminary data.</text>
</comment>
<accession>A0ABW2NYC5</accession>
<evidence type="ECO:0000259" key="6">
    <source>
        <dbReference type="Pfam" id="PF13977"/>
    </source>
</evidence>
<keyword evidence="8" id="KW-1185">Reference proteome</keyword>
<dbReference type="SUPFAM" id="SSF48498">
    <property type="entry name" value="Tetracyclin repressor-like, C-terminal domain"/>
    <property type="match status" value="1"/>
</dbReference>
<dbReference type="RefSeq" id="WP_380824601.1">
    <property type="nucleotide sequence ID" value="NZ_JBHTCG010000003.1"/>
</dbReference>
<dbReference type="SUPFAM" id="SSF46689">
    <property type="entry name" value="Homeodomain-like"/>
    <property type="match status" value="1"/>
</dbReference>
<dbReference type="PANTHER" id="PTHR30055:SF219">
    <property type="entry name" value="TRANSCRIPTIONAL REGULATORY PROTEIN"/>
    <property type="match status" value="1"/>
</dbReference>
<organism evidence="7 8">
    <name type="scientific">Sphaerisporangium rhizosphaerae</name>
    <dbReference type="NCBI Taxonomy" id="2269375"/>
    <lineage>
        <taxon>Bacteria</taxon>
        <taxon>Bacillati</taxon>
        <taxon>Actinomycetota</taxon>
        <taxon>Actinomycetes</taxon>
        <taxon>Streptosporangiales</taxon>
        <taxon>Streptosporangiaceae</taxon>
        <taxon>Sphaerisporangium</taxon>
    </lineage>
</organism>
<evidence type="ECO:0000256" key="3">
    <source>
        <dbReference type="ARBA" id="ARBA00023125"/>
    </source>
</evidence>
<dbReference type="InterPro" id="IPR050109">
    <property type="entry name" value="HTH-type_TetR-like_transc_reg"/>
</dbReference>
<keyword evidence="3" id="KW-0238">DNA-binding</keyword>
<keyword evidence="1" id="KW-0678">Repressor</keyword>
<dbReference type="Pfam" id="PF00440">
    <property type="entry name" value="TetR_N"/>
    <property type="match status" value="1"/>
</dbReference>
<sequence length="199" mass="21293">MGNREDLLAGAKRCLYEKGYARTTARDIAAASGVVSLAAIGYHYGSKEALLNAALLQALEEWGEDLGRILSAQVDPAATPRQRFEAAWTAVVRSFEENRPLWAVQFELVAHMDKTPELRQAFAESGRQARLGLAELIGDLGVGADEHTAERIGALYQVMLSGLAAQWLVDPRAVPTGSDLVEVLQLLAGGLHPATGTTG</sequence>
<dbReference type="InterPro" id="IPR001647">
    <property type="entry name" value="HTH_TetR"/>
</dbReference>
<dbReference type="InterPro" id="IPR009057">
    <property type="entry name" value="Homeodomain-like_sf"/>
</dbReference>
<evidence type="ECO:0000256" key="1">
    <source>
        <dbReference type="ARBA" id="ARBA00022491"/>
    </source>
</evidence>
<evidence type="ECO:0000313" key="7">
    <source>
        <dbReference type="EMBL" id="MFC7381618.1"/>
    </source>
</evidence>
<dbReference type="PANTHER" id="PTHR30055">
    <property type="entry name" value="HTH-TYPE TRANSCRIPTIONAL REGULATOR RUTR"/>
    <property type="match status" value="1"/>
</dbReference>
<evidence type="ECO:0000256" key="4">
    <source>
        <dbReference type="ARBA" id="ARBA00023163"/>
    </source>
</evidence>
<name>A0ABW2NYC5_9ACTN</name>
<gene>
    <name evidence="7" type="ORF">ACFQSB_05310</name>
</gene>
<keyword evidence="4" id="KW-0804">Transcription</keyword>
<evidence type="ECO:0000259" key="5">
    <source>
        <dbReference type="Pfam" id="PF00440"/>
    </source>
</evidence>
<evidence type="ECO:0000256" key="2">
    <source>
        <dbReference type="ARBA" id="ARBA00023015"/>
    </source>
</evidence>
<dbReference type="InterPro" id="IPR036271">
    <property type="entry name" value="Tet_transcr_reg_TetR-rel_C_sf"/>
</dbReference>
<dbReference type="InterPro" id="IPR039538">
    <property type="entry name" value="BetI_C"/>
</dbReference>